<organism evidence="1 2">
    <name type="scientific">Geoanaerobacter pelophilus</name>
    <dbReference type="NCBI Taxonomy" id="60036"/>
    <lineage>
        <taxon>Bacteria</taxon>
        <taxon>Pseudomonadati</taxon>
        <taxon>Thermodesulfobacteriota</taxon>
        <taxon>Desulfuromonadia</taxon>
        <taxon>Geobacterales</taxon>
        <taxon>Geobacteraceae</taxon>
        <taxon>Geoanaerobacter</taxon>
    </lineage>
</organism>
<dbReference type="EMBL" id="BDQG01000001">
    <property type="protein sequence ID" value="GAW65321.1"/>
    <property type="molecule type" value="Genomic_DNA"/>
</dbReference>
<proteinExistence type="predicted"/>
<name>A0ABQ0MDX2_9BACT</name>
<sequence length="44" mass="4888">MVPYPDAGEVFAFKYHALARLGNNISTLRTNSSFLVIALSPYEI</sequence>
<gene>
    <name evidence="1" type="ORF">GPEL0_01r0139</name>
</gene>
<keyword evidence="2" id="KW-1185">Reference proteome</keyword>
<comment type="caution">
    <text evidence="1">The sequence shown here is derived from an EMBL/GenBank/DDBJ whole genome shotgun (WGS) entry which is preliminary data.</text>
</comment>
<evidence type="ECO:0000313" key="2">
    <source>
        <dbReference type="Proteomes" id="UP000194153"/>
    </source>
</evidence>
<accession>A0ABQ0MDX2</accession>
<reference evidence="1 2" key="1">
    <citation type="submission" date="2017-04" db="EMBL/GenBank/DDBJ databases">
        <authorList>
            <consortium name="Geobacter pelophilus Genome Sequencing"/>
            <person name="Aoyagi T."/>
            <person name="Koike H."/>
            <person name="Hori T."/>
        </authorList>
    </citation>
    <scope>NUCLEOTIDE SEQUENCE [LARGE SCALE GENOMIC DNA]</scope>
    <source>
        <strain evidence="1 2">Drf2</strain>
    </source>
</reference>
<dbReference type="Proteomes" id="UP000194153">
    <property type="component" value="Unassembled WGS sequence"/>
</dbReference>
<reference evidence="2" key="2">
    <citation type="submission" date="2017-05" db="EMBL/GenBank/DDBJ databases">
        <title>Draft genome sequence of Geobacter pelophilus, a iron(III)-reducing bacteria.</title>
        <authorList>
            <person name="Aoyagi T."/>
            <person name="Koike H."/>
            <person name="Morita T."/>
            <person name="Sato Y."/>
            <person name="Habe H."/>
            <person name="Hori T."/>
        </authorList>
    </citation>
    <scope>NUCLEOTIDE SEQUENCE [LARGE SCALE GENOMIC DNA]</scope>
    <source>
        <strain evidence="2">Drf2</strain>
    </source>
</reference>
<protein>
    <submittedName>
        <fullName evidence="1">Uncharacterized protein</fullName>
    </submittedName>
</protein>
<evidence type="ECO:0000313" key="1">
    <source>
        <dbReference type="EMBL" id="GAW65321.1"/>
    </source>
</evidence>